<dbReference type="RefSeq" id="WP_092571445.1">
    <property type="nucleotide sequence ID" value="NZ_CALUDV010000001.1"/>
</dbReference>
<keyword evidence="3 5" id="KW-0560">Oxidoreductase</keyword>
<dbReference type="PROSITE" id="PS51355">
    <property type="entry name" value="GLUTATHIONE_PEROXID_3"/>
    <property type="match status" value="1"/>
</dbReference>
<evidence type="ECO:0000256" key="1">
    <source>
        <dbReference type="ARBA" id="ARBA00006926"/>
    </source>
</evidence>
<dbReference type="PRINTS" id="PR01011">
    <property type="entry name" value="GLUTPROXDASE"/>
</dbReference>
<sequence length="156" mass="18218">MPLPNFELKYSDGRPYSLNDYNNYVILIVNTASQCGLNGQLRELETLYQTYRQDDFVVLAFPSDQFHQEPLANQEMQSQCQRDFGVSFPINERVQINGQDTAPIYQWLKQERSGFLNGSIKWNFTKFLLNRQGQVVKRYPPTFSPQQIAKDIEDLL</sequence>
<dbReference type="CDD" id="cd00340">
    <property type="entry name" value="GSH_Peroxidase"/>
    <property type="match status" value="1"/>
</dbReference>
<dbReference type="InterPro" id="IPR013766">
    <property type="entry name" value="Thioredoxin_domain"/>
</dbReference>
<feature type="domain" description="Thioredoxin" evidence="6">
    <location>
        <begin position="1"/>
        <end position="156"/>
    </location>
</feature>
<evidence type="ECO:0000259" key="6">
    <source>
        <dbReference type="PROSITE" id="PS51352"/>
    </source>
</evidence>
<dbReference type="PIRSF" id="PIRSF000303">
    <property type="entry name" value="Glutathion_perox"/>
    <property type="match status" value="1"/>
</dbReference>
<dbReference type="EMBL" id="FOEN01000005">
    <property type="protein sequence ID" value="SEQ08104.1"/>
    <property type="molecule type" value="Genomic_DNA"/>
</dbReference>
<dbReference type="GO" id="GO:0004601">
    <property type="term" value="F:peroxidase activity"/>
    <property type="evidence" value="ECO:0007669"/>
    <property type="project" value="UniProtKB-KW"/>
</dbReference>
<dbReference type="OrthoDB" id="9789406at2"/>
<evidence type="ECO:0000256" key="2">
    <source>
        <dbReference type="ARBA" id="ARBA00022559"/>
    </source>
</evidence>
<dbReference type="PANTHER" id="PTHR11592">
    <property type="entry name" value="GLUTATHIONE PEROXIDASE"/>
    <property type="match status" value="1"/>
</dbReference>
<accession>A0A1H9D3T7</accession>
<dbReference type="STRING" id="89093.SAMN04488558_10516"/>
<gene>
    <name evidence="7" type="ORF">SAMN04488558_10516</name>
</gene>
<proteinExistence type="inferred from homology"/>
<dbReference type="Pfam" id="PF00255">
    <property type="entry name" value="GSHPx"/>
    <property type="match status" value="1"/>
</dbReference>
<dbReference type="Proteomes" id="UP000198833">
    <property type="component" value="Unassembled WGS sequence"/>
</dbReference>
<dbReference type="AlphaFoldDB" id="A0A1H9D3T7"/>
<dbReference type="PANTHER" id="PTHR11592:SF78">
    <property type="entry name" value="GLUTATHIONE PEROXIDASE"/>
    <property type="match status" value="1"/>
</dbReference>
<dbReference type="SUPFAM" id="SSF52833">
    <property type="entry name" value="Thioredoxin-like"/>
    <property type="match status" value="1"/>
</dbReference>
<dbReference type="PROSITE" id="PS51352">
    <property type="entry name" value="THIOREDOXIN_2"/>
    <property type="match status" value="1"/>
</dbReference>
<keyword evidence="2 5" id="KW-0575">Peroxidase</keyword>
<evidence type="ECO:0000313" key="8">
    <source>
        <dbReference type="Proteomes" id="UP000198833"/>
    </source>
</evidence>
<dbReference type="InterPro" id="IPR000889">
    <property type="entry name" value="Glutathione_peroxidase"/>
</dbReference>
<evidence type="ECO:0000256" key="5">
    <source>
        <dbReference type="RuleBase" id="RU000499"/>
    </source>
</evidence>
<protein>
    <recommendedName>
        <fullName evidence="5">Glutathione peroxidase</fullName>
    </recommendedName>
</protein>
<feature type="active site" evidence="4">
    <location>
        <position position="35"/>
    </location>
</feature>
<evidence type="ECO:0000256" key="3">
    <source>
        <dbReference type="ARBA" id="ARBA00023002"/>
    </source>
</evidence>
<keyword evidence="8" id="KW-1185">Reference proteome</keyword>
<dbReference type="FunFam" id="3.40.30.10:FF:000301">
    <property type="entry name" value="Glutathione peroxidase"/>
    <property type="match status" value="1"/>
</dbReference>
<dbReference type="GO" id="GO:0034599">
    <property type="term" value="P:cellular response to oxidative stress"/>
    <property type="evidence" value="ECO:0007669"/>
    <property type="project" value="TreeGrafter"/>
</dbReference>
<name>A0A1H9D3T7_9LACT</name>
<dbReference type="Gene3D" id="3.40.30.10">
    <property type="entry name" value="Glutaredoxin"/>
    <property type="match status" value="1"/>
</dbReference>
<reference evidence="7 8" key="1">
    <citation type="submission" date="2016-10" db="EMBL/GenBank/DDBJ databases">
        <authorList>
            <person name="de Groot N.N."/>
        </authorList>
    </citation>
    <scope>NUCLEOTIDE SEQUENCE [LARGE SCALE GENOMIC DNA]</scope>
    <source>
        <strain evidence="7 8">DSM 15695</strain>
    </source>
</reference>
<dbReference type="InterPro" id="IPR036249">
    <property type="entry name" value="Thioredoxin-like_sf"/>
</dbReference>
<evidence type="ECO:0000313" key="7">
    <source>
        <dbReference type="EMBL" id="SEQ08104.1"/>
    </source>
</evidence>
<evidence type="ECO:0000256" key="4">
    <source>
        <dbReference type="PIRSR" id="PIRSR000303-1"/>
    </source>
</evidence>
<organism evidence="7 8">
    <name type="scientific">Ignavigranum ruoffiae</name>
    <dbReference type="NCBI Taxonomy" id="89093"/>
    <lineage>
        <taxon>Bacteria</taxon>
        <taxon>Bacillati</taxon>
        <taxon>Bacillota</taxon>
        <taxon>Bacilli</taxon>
        <taxon>Lactobacillales</taxon>
        <taxon>Aerococcaceae</taxon>
        <taxon>Ignavigranum</taxon>
    </lineage>
</organism>
<comment type="similarity">
    <text evidence="1 5">Belongs to the glutathione peroxidase family.</text>
</comment>